<organism evidence="2 3">
    <name type="scientific">Brumicola pallidula DSM 14239 = ACAM 615</name>
    <dbReference type="NCBI Taxonomy" id="1121922"/>
    <lineage>
        <taxon>Bacteria</taxon>
        <taxon>Pseudomonadati</taxon>
        <taxon>Pseudomonadota</taxon>
        <taxon>Gammaproteobacteria</taxon>
        <taxon>Alteromonadales</taxon>
        <taxon>Alteromonadaceae</taxon>
        <taxon>Brumicola</taxon>
    </lineage>
</organism>
<keyword evidence="1" id="KW-0472">Membrane</keyword>
<keyword evidence="1" id="KW-1133">Transmembrane helix</keyword>
<keyword evidence="1" id="KW-0812">Transmembrane</keyword>
<dbReference type="STRING" id="1121922.GCA_000428905_02369"/>
<keyword evidence="3" id="KW-1185">Reference proteome</keyword>
<evidence type="ECO:0000313" key="3">
    <source>
        <dbReference type="Proteomes" id="UP000006251"/>
    </source>
</evidence>
<dbReference type="Proteomes" id="UP000006251">
    <property type="component" value="Unassembled WGS sequence"/>
</dbReference>
<feature type="transmembrane region" description="Helical" evidence="1">
    <location>
        <begin position="15"/>
        <end position="35"/>
    </location>
</feature>
<dbReference type="RefSeq" id="WP_006009091.1">
    <property type="nucleotide sequence ID" value="NZ_AUAV01000012.1"/>
</dbReference>
<dbReference type="EMBL" id="BAEQ01000013">
    <property type="protein sequence ID" value="GAC27472.1"/>
    <property type="molecule type" value="Genomic_DNA"/>
</dbReference>
<accession>K6ZAT4</accession>
<reference evidence="3" key="1">
    <citation type="journal article" date="2014" name="Environ. Microbiol.">
        <title>Comparative genomics of the marine bacterial genus Glaciecola reveals the high degree of genomic diversity and genomic characteristic for cold adaptation.</title>
        <authorList>
            <person name="Qin Q.L."/>
            <person name="Xie B.B."/>
            <person name="Yu Y."/>
            <person name="Shu Y.L."/>
            <person name="Rong J.C."/>
            <person name="Zhang Y.J."/>
            <person name="Zhao D.L."/>
            <person name="Chen X.L."/>
            <person name="Zhang X.Y."/>
            <person name="Chen B."/>
            <person name="Zhou B.C."/>
            <person name="Zhang Y.Z."/>
        </authorList>
    </citation>
    <scope>NUCLEOTIDE SEQUENCE [LARGE SCALE GENOMIC DNA]</scope>
    <source>
        <strain evidence="3">ACAM 615</strain>
    </source>
</reference>
<gene>
    <name evidence="2" type="ORF">GPAL_0592</name>
</gene>
<name>K6ZAT4_9ALTE</name>
<protein>
    <submittedName>
        <fullName evidence="2">Uncharacterized protein</fullName>
    </submittedName>
</protein>
<evidence type="ECO:0000313" key="2">
    <source>
        <dbReference type="EMBL" id="GAC27472.1"/>
    </source>
</evidence>
<comment type="caution">
    <text evidence="2">The sequence shown here is derived from an EMBL/GenBank/DDBJ whole genome shotgun (WGS) entry which is preliminary data.</text>
</comment>
<sequence length="238" mass="27792">MIIERIAKAIIKQDWLVIMIEVMVVVVGIFIGLQVDDWRTAHENKRFENQYITHLHDELSLMIIRDKTVVKRSNKAIKLLEEAGLYFSQSSDTLAMTPEHCFAIARSHIFADAIESPAVIKELLVTGRIMLISKDALRASIVNFDSSIEAYKQLRDDIQQDRIVLSRRHSELISMGFGWDKTECNFERMAKHRGFLNEFYDNMLRYLTYSRVVILEQQIKRVELHKLLDKELNITHSE</sequence>
<evidence type="ECO:0000256" key="1">
    <source>
        <dbReference type="SAM" id="Phobius"/>
    </source>
</evidence>
<dbReference type="OrthoDB" id="7562173at2"/>
<dbReference type="AlphaFoldDB" id="K6ZAT4"/>
<proteinExistence type="predicted"/>